<dbReference type="AlphaFoldDB" id="A0AAD8ENQ0"/>
<name>A0AAD8ENQ0_DIPPU</name>
<keyword evidence="2" id="KW-1185">Reference proteome</keyword>
<gene>
    <name evidence="1" type="ORF">L9F63_012033</name>
</gene>
<protein>
    <submittedName>
        <fullName evidence="1">Uncharacterized protein</fullName>
    </submittedName>
</protein>
<evidence type="ECO:0000313" key="1">
    <source>
        <dbReference type="EMBL" id="KAJ9596908.1"/>
    </source>
</evidence>
<evidence type="ECO:0000313" key="2">
    <source>
        <dbReference type="Proteomes" id="UP001233999"/>
    </source>
</evidence>
<comment type="caution">
    <text evidence="1">The sequence shown here is derived from an EMBL/GenBank/DDBJ whole genome shotgun (WGS) entry which is preliminary data.</text>
</comment>
<dbReference type="Proteomes" id="UP001233999">
    <property type="component" value="Unassembled WGS sequence"/>
</dbReference>
<reference evidence="1" key="1">
    <citation type="journal article" date="2023" name="IScience">
        <title>Live-bearing cockroach genome reveals convergent evolutionary mechanisms linked to viviparity in insects and beyond.</title>
        <authorList>
            <person name="Fouks B."/>
            <person name="Harrison M.C."/>
            <person name="Mikhailova A.A."/>
            <person name="Marchal E."/>
            <person name="English S."/>
            <person name="Carruthers M."/>
            <person name="Jennings E.C."/>
            <person name="Chiamaka E.L."/>
            <person name="Frigard R.A."/>
            <person name="Pippel M."/>
            <person name="Attardo G.M."/>
            <person name="Benoit J.B."/>
            <person name="Bornberg-Bauer E."/>
            <person name="Tobe S.S."/>
        </authorList>
    </citation>
    <scope>NUCLEOTIDE SEQUENCE</scope>
    <source>
        <strain evidence="1">Stay&amp;Tobe</strain>
    </source>
</reference>
<organism evidence="1 2">
    <name type="scientific">Diploptera punctata</name>
    <name type="common">Pacific beetle cockroach</name>
    <dbReference type="NCBI Taxonomy" id="6984"/>
    <lineage>
        <taxon>Eukaryota</taxon>
        <taxon>Metazoa</taxon>
        <taxon>Ecdysozoa</taxon>
        <taxon>Arthropoda</taxon>
        <taxon>Hexapoda</taxon>
        <taxon>Insecta</taxon>
        <taxon>Pterygota</taxon>
        <taxon>Neoptera</taxon>
        <taxon>Polyneoptera</taxon>
        <taxon>Dictyoptera</taxon>
        <taxon>Blattodea</taxon>
        <taxon>Blaberoidea</taxon>
        <taxon>Blaberidae</taxon>
        <taxon>Diplopterinae</taxon>
        <taxon>Diploptera</taxon>
    </lineage>
</organism>
<sequence>MSEERGIKQDPCIIAGNYISVKSSFQPSTFNCQYLKIHATIKVFIDSDLKINNITIIAPTIDVLKAYVFKLNANGIVRIITKILINPSLLVISKDTKRESPKVRSDGKVIVYDVGSRTLSVPKDLNDYFSFSIGLLKNPFVSSTLLEFLSDIDISPEVSSHYSTRTFLNDLIGLEDKYYSMNEKIDFLPLYESLLKRIETYIKKPKRNENTDQYKLALTHLYTVVMSKVSSLKQERRDNLVLNIAEFFRLSFYIIEEIKSKGNKIAATQFKDNFQADLQKQIEEGRALIKNTILPEIGVIFDRINNTLYNLTYDVDDELKSLIEMIRDLEKYKEKLSNDVSAKYFMWSFSCLGNFIGFYIADILDTAIPLPNPPEFNLERSRKLADTLIDVALEDVNIVTRDIRKFQNDVSVINEDFEKNGIRKNIENTIVKLNPEDITQINLYKVADPAIKLVYACKRKLYKYAFKENTYYSSDNDKEKIDALIKILSDTIKQHGQRVERMLKLGEYFSHQLTLIEDVIETLNTTITLLENFKIKIKTEMLPIIVNLKKDIEQAHDPMTKMRKHKLSLVHWGIGNSLRNIQVYLSMMTEAFKGKQTLLITHMNNLRAAMDTQVNIFQKLQDYTDQSTMIEYMHDITNPDYFNKGYPAEMQKDVEKLDLMISSNLLLSHRARALGALKQWVFPFAHDYLNIFKIPKELNYKRNLREMVIFAKDELTKIHTSIMTDAAIPTKRDRCTLNYRFYQKLPKGPFYVWKNSENIDFIISLLSGEEVTVNVDIRQKFNFNAVKFSYIKLSFQALNEEKQQELDKLLRNFEVKMTHLGNSHFHCDGKIYTMTSDSLEIRYSLFEHARGEPGTISEVFKKLRKGDMMLSPYAMWKFQLLDSANTGSLGKLLAFVDYIDVLLEGEGQYLNEDCISQCSNNMEEYYIVDATA</sequence>
<reference evidence="1" key="2">
    <citation type="submission" date="2023-05" db="EMBL/GenBank/DDBJ databases">
        <authorList>
            <person name="Fouks B."/>
        </authorList>
    </citation>
    <scope>NUCLEOTIDE SEQUENCE</scope>
    <source>
        <strain evidence="1">Stay&amp;Tobe</strain>
        <tissue evidence="1">Testes</tissue>
    </source>
</reference>
<accession>A0AAD8ENQ0</accession>
<proteinExistence type="predicted"/>
<dbReference type="EMBL" id="JASPKZ010001954">
    <property type="protein sequence ID" value="KAJ9596908.1"/>
    <property type="molecule type" value="Genomic_DNA"/>
</dbReference>